<protein>
    <submittedName>
        <fullName evidence="1">DUF1640 domain-containing protein</fullName>
    </submittedName>
</protein>
<evidence type="ECO:0000313" key="1">
    <source>
        <dbReference type="EMBL" id="WCF29091.1"/>
    </source>
</evidence>
<organism evidence="1 2">
    <name type="scientific">Xylella fastidiosa subsp. fastidiosa</name>
    <dbReference type="NCBI Taxonomy" id="644356"/>
    <lineage>
        <taxon>Bacteria</taxon>
        <taxon>Pseudomonadati</taxon>
        <taxon>Pseudomonadota</taxon>
        <taxon>Gammaproteobacteria</taxon>
        <taxon>Lysobacterales</taxon>
        <taxon>Lysobacteraceae</taxon>
        <taxon>Xylella</taxon>
    </lineage>
</organism>
<sequence>MALVAFDTLRCVKHFTAAGVPAARAKAQAEALADLLAFQPQTHAPQDSSNAEQLAHAVENMEAGFKSLEETFAQIKRLLTHP</sequence>
<proteinExistence type="predicted"/>
<reference evidence="1" key="1">
    <citation type="journal article" date="2022" name="Phytopathology">
        <title>Complete circularized genome resources of seven strains of Xylella fastidiosa subsp. fastidiosa using hybrid assembly reveals unknown plasmids.</title>
        <authorList>
            <person name="Velasco-Amo M.D.P."/>
            <person name="Arias-Giraldo L.F.F."/>
            <person name="Ecija M.R."/>
            <person name="De La Fuente L."/>
            <person name="Marco-Noales E."/>
            <person name="Moralejo E."/>
            <person name="Navas-Cort J.A."/>
            <person name="Landa B.B."/>
        </authorList>
    </citation>
    <scope>NUCLEOTIDE SEQUENCE</scope>
    <source>
        <strain evidence="1">CFBP8073</strain>
    </source>
</reference>
<dbReference type="EMBL" id="CP109886">
    <property type="protein sequence ID" value="WCF29091.1"/>
    <property type="molecule type" value="Genomic_DNA"/>
</dbReference>
<dbReference type="Proteomes" id="UP001211513">
    <property type="component" value="Chromosome"/>
</dbReference>
<dbReference type="AlphaFoldDB" id="A0AAJ5R386"/>
<gene>
    <name evidence="1" type="ORF">OK117_04280</name>
</gene>
<evidence type="ECO:0000313" key="2">
    <source>
        <dbReference type="Proteomes" id="UP001211513"/>
    </source>
</evidence>
<reference evidence="1" key="2">
    <citation type="submission" date="2022-10" db="EMBL/GenBank/DDBJ databases">
        <authorList>
            <person name="Landa B."/>
            <person name="Arias-Giraldo L.F."/>
            <person name="Roman-Ecija M."/>
            <person name="Velasco-Amo M.P."/>
            <person name="De La Fuente L."/>
            <person name="Marco-Noales E."/>
            <person name="Moralejo E."/>
        </authorList>
    </citation>
    <scope>NUCLEOTIDE SEQUENCE</scope>
    <source>
        <strain evidence="1">CFBP8073</strain>
    </source>
</reference>
<dbReference type="RefSeq" id="WP_128735171.1">
    <property type="nucleotide sequence ID" value="NZ_CP109886.1"/>
</dbReference>
<name>A0AAJ5R386_XYLFS</name>
<accession>A0AAJ5R386</accession>